<feature type="transmembrane region" description="Helical" evidence="1">
    <location>
        <begin position="25"/>
        <end position="51"/>
    </location>
</feature>
<comment type="caution">
    <text evidence="2">The sequence shown here is derived from an EMBL/GenBank/DDBJ whole genome shotgun (WGS) entry which is preliminary data.</text>
</comment>
<keyword evidence="1" id="KW-1133">Transmembrane helix</keyword>
<dbReference type="EMBL" id="JYDT01000015">
    <property type="protein sequence ID" value="KRY91148.1"/>
    <property type="molecule type" value="Genomic_DNA"/>
</dbReference>
<proteinExistence type="predicted"/>
<protein>
    <submittedName>
        <fullName evidence="2">Uncharacterized protein</fullName>
    </submittedName>
</protein>
<evidence type="ECO:0000313" key="3">
    <source>
        <dbReference type="Proteomes" id="UP000054995"/>
    </source>
</evidence>
<sequence>MQTWLSEKCVFQNVPVKSGSTMKKALLFFFSLARHGMKYFALPCLFVAFFFDFRIEMDFNIQNGDHNLQNLFSKR</sequence>
<keyword evidence="3" id="KW-1185">Reference proteome</keyword>
<keyword evidence="1" id="KW-0472">Membrane</keyword>
<gene>
    <name evidence="2" type="ORF">T4D_4099</name>
</gene>
<dbReference type="Proteomes" id="UP000054995">
    <property type="component" value="Unassembled WGS sequence"/>
</dbReference>
<reference evidence="2 3" key="1">
    <citation type="submission" date="2015-01" db="EMBL/GenBank/DDBJ databases">
        <title>Evolution of Trichinella species and genotypes.</title>
        <authorList>
            <person name="Korhonen P.K."/>
            <person name="Edoardo P."/>
            <person name="Giuseppe L.R."/>
            <person name="Gasser R.B."/>
        </authorList>
    </citation>
    <scope>NUCLEOTIDE SEQUENCE [LARGE SCALE GENOMIC DNA]</scope>
    <source>
        <strain evidence="2">ISS470</strain>
    </source>
</reference>
<accession>A0A0V1FZ76</accession>
<evidence type="ECO:0000256" key="1">
    <source>
        <dbReference type="SAM" id="Phobius"/>
    </source>
</evidence>
<keyword evidence="1" id="KW-0812">Transmembrane</keyword>
<organism evidence="2 3">
    <name type="scientific">Trichinella pseudospiralis</name>
    <name type="common">Parasitic roundworm</name>
    <dbReference type="NCBI Taxonomy" id="6337"/>
    <lineage>
        <taxon>Eukaryota</taxon>
        <taxon>Metazoa</taxon>
        <taxon>Ecdysozoa</taxon>
        <taxon>Nematoda</taxon>
        <taxon>Enoplea</taxon>
        <taxon>Dorylaimia</taxon>
        <taxon>Trichinellida</taxon>
        <taxon>Trichinellidae</taxon>
        <taxon>Trichinella</taxon>
    </lineage>
</organism>
<evidence type="ECO:0000313" key="2">
    <source>
        <dbReference type="EMBL" id="KRY91148.1"/>
    </source>
</evidence>
<dbReference type="AlphaFoldDB" id="A0A0V1FZ76"/>
<name>A0A0V1FZ76_TRIPS</name>